<feature type="region of interest" description="Disordered" evidence="1">
    <location>
        <begin position="150"/>
        <end position="191"/>
    </location>
</feature>
<feature type="transmembrane region" description="Helical" evidence="2">
    <location>
        <begin position="205"/>
        <end position="226"/>
    </location>
</feature>
<feature type="compositionally biased region" description="Low complexity" evidence="1">
    <location>
        <begin position="78"/>
        <end position="95"/>
    </location>
</feature>
<dbReference type="EMBL" id="CP042218">
    <property type="protein sequence ID" value="QDW67952.1"/>
    <property type="molecule type" value="Genomic_DNA"/>
</dbReference>
<evidence type="ECO:0000256" key="2">
    <source>
        <dbReference type="SAM" id="Phobius"/>
    </source>
</evidence>
<keyword evidence="2" id="KW-1133">Transmembrane helix</keyword>
<accession>A0A518N7S7</accession>
<name>A0A518N7S7_9GAMM</name>
<dbReference type="KEGG" id="lug:FPZ22_11655"/>
<sequence length="636" mass="68686">MAADGTVAAGFGRCSHGPGHRRRRPGRTGRAAVLPGPAGPRAGQRTGHLCRAQRPAHDRVQPQVPRVRHPHCPDHPRPGQGRPRPGCLRPGGVHHQPGHRHHHACLGLAARWRHDDSRRQAVGQVGAVHCTGHQGPGRRAGHLRRCPFGSGRRRAPAQIGHHVSRPGAGAPRKCPRHHHRPGPGRTGSMTMFSASRHNPHPDSRGFSLIELTVSLVILGIIGILLIRWLGVMSEERVQVVQRDMLQRADDAVMGFATSHSRLPCPDTDDDGREDCGGGEVGKLPYLTVGLPDARAGRMRYGVLRRNGDSAVIERWDMASQRVTPQPTVLDADLAALPDQAMPMQVTANGAESFVISRVEAWDHCSHLDCAALPRLNHNSMDFCDAIRNANLLPTSDDHVHTRRQDDVLRNAGNVAYALAITDQLSPTHDAGSPAFQSPRRPGSGDYRDKVLAVGIDQLWTRLRCGEHYAPALYAHANVAMAARLTTPTMHNHKTQLDIMVELGRAESMNATVAIIDASAELINTTANTLDTIAEIFDTYGGWNWRAAIAAGSIGTAVGSTIAAGIAKGSADTYWHTAQGHRDSFAAQFPSEAERLEKELVTNARRADMLGGFPDPEVRSAAMGFHYSGPASAPATP</sequence>
<dbReference type="PROSITE" id="PS00409">
    <property type="entry name" value="PROKAR_NTER_METHYL"/>
    <property type="match status" value="1"/>
</dbReference>
<dbReference type="AlphaFoldDB" id="A0A518N7S7"/>
<evidence type="ECO:0000313" key="4">
    <source>
        <dbReference type="Proteomes" id="UP000316584"/>
    </source>
</evidence>
<dbReference type="Pfam" id="PF07963">
    <property type="entry name" value="N_methyl"/>
    <property type="match status" value="1"/>
</dbReference>
<feature type="region of interest" description="Disordered" evidence="1">
    <location>
        <begin position="1"/>
        <end position="100"/>
    </location>
</feature>
<dbReference type="Proteomes" id="UP000316584">
    <property type="component" value="Chromosome"/>
</dbReference>
<keyword evidence="2" id="KW-0812">Transmembrane</keyword>
<keyword evidence="2" id="KW-0472">Membrane</keyword>
<evidence type="ECO:0000313" key="3">
    <source>
        <dbReference type="EMBL" id="QDW67952.1"/>
    </source>
</evidence>
<gene>
    <name evidence="3" type="ORF">FPZ22_11655</name>
</gene>
<protein>
    <submittedName>
        <fullName evidence="3">Prepilin-type N-terminal cleavage/methylation domain-containing protein</fullName>
    </submittedName>
</protein>
<proteinExistence type="predicted"/>
<dbReference type="OrthoDB" id="6033325at2"/>
<feature type="compositionally biased region" description="Basic residues" evidence="1">
    <location>
        <begin position="18"/>
        <end position="27"/>
    </location>
</feature>
<dbReference type="NCBIfam" id="TIGR02532">
    <property type="entry name" value="IV_pilin_GFxxxE"/>
    <property type="match status" value="1"/>
</dbReference>
<reference evidence="3 4" key="1">
    <citation type="submission" date="2019-07" db="EMBL/GenBank/DDBJ databases">
        <title>Full genome sequence of Luteimonas sp. Gr-4.</title>
        <authorList>
            <person name="Im W.-T."/>
        </authorList>
    </citation>
    <scope>NUCLEOTIDE SEQUENCE [LARGE SCALE GENOMIC DNA]</scope>
    <source>
        <strain evidence="3 4">Gr-4</strain>
    </source>
</reference>
<evidence type="ECO:0000256" key="1">
    <source>
        <dbReference type="SAM" id="MobiDB-lite"/>
    </source>
</evidence>
<dbReference type="InterPro" id="IPR012902">
    <property type="entry name" value="N_methyl_site"/>
</dbReference>
<organism evidence="3 4">
    <name type="scientific">Luteimonas granuli</name>
    <dbReference type="NCBI Taxonomy" id="1176533"/>
    <lineage>
        <taxon>Bacteria</taxon>
        <taxon>Pseudomonadati</taxon>
        <taxon>Pseudomonadota</taxon>
        <taxon>Gammaproteobacteria</taxon>
        <taxon>Lysobacterales</taxon>
        <taxon>Lysobacteraceae</taxon>
        <taxon>Luteimonas</taxon>
    </lineage>
</organism>
<keyword evidence="4" id="KW-1185">Reference proteome</keyword>
<feature type="region of interest" description="Disordered" evidence="1">
    <location>
        <begin position="425"/>
        <end position="446"/>
    </location>
</feature>
<feature type="compositionally biased region" description="Basic residues" evidence="1">
    <location>
        <begin position="173"/>
        <end position="182"/>
    </location>
</feature>